<accession>A0AAV8UTM2</accession>
<gene>
    <name evidence="2" type="ORF">NDN08_001446</name>
</gene>
<evidence type="ECO:0000313" key="2">
    <source>
        <dbReference type="EMBL" id="KAJ8904933.1"/>
    </source>
</evidence>
<proteinExistence type="predicted"/>
<dbReference type="Pfam" id="PF08855">
    <property type="entry name" value="DUF1825"/>
    <property type="match status" value="1"/>
</dbReference>
<evidence type="ECO:0000313" key="3">
    <source>
        <dbReference type="Proteomes" id="UP001157974"/>
    </source>
</evidence>
<keyword evidence="3" id="KW-1185">Reference proteome</keyword>
<feature type="region of interest" description="Disordered" evidence="1">
    <location>
        <begin position="15"/>
        <end position="50"/>
    </location>
</feature>
<dbReference type="InterPro" id="IPR014954">
    <property type="entry name" value="DUF1825"/>
</dbReference>
<name>A0AAV8UTM2_9RHOD</name>
<protein>
    <submittedName>
        <fullName evidence="2">Uncharacterized protein</fullName>
    </submittedName>
</protein>
<sequence length="155" mass="18004">MEGVVGFVNGSGLARSLSRTKGCSRRGEVSMRTSRPGPRGRRQPPEDKGFMESELVVREIQSIMKEHSDLIRLGATYGKFDKRGKLLFIQQWKNLMERYEIHLKRIELSDDFQAQLTIKQIEVSLENMGMNRNTMMDYMKSTLQKMEEDAERSPW</sequence>
<dbReference type="EMBL" id="JAMWBK010000005">
    <property type="protein sequence ID" value="KAJ8904933.1"/>
    <property type="molecule type" value="Genomic_DNA"/>
</dbReference>
<reference evidence="2 3" key="1">
    <citation type="journal article" date="2023" name="Nat. Commun.">
        <title>Origin of minicircular mitochondrial genomes in red algae.</title>
        <authorList>
            <person name="Lee Y."/>
            <person name="Cho C.H."/>
            <person name="Lee Y.M."/>
            <person name="Park S.I."/>
            <person name="Yang J.H."/>
            <person name="West J.A."/>
            <person name="Bhattacharya D."/>
            <person name="Yoon H.S."/>
        </authorList>
    </citation>
    <scope>NUCLEOTIDE SEQUENCE [LARGE SCALE GENOMIC DNA]</scope>
    <source>
        <strain evidence="2 3">CCMP1338</strain>
        <tissue evidence="2">Whole cell</tissue>
    </source>
</reference>
<organism evidence="2 3">
    <name type="scientific">Rhodosorus marinus</name>
    <dbReference type="NCBI Taxonomy" id="101924"/>
    <lineage>
        <taxon>Eukaryota</taxon>
        <taxon>Rhodophyta</taxon>
        <taxon>Stylonematophyceae</taxon>
        <taxon>Stylonematales</taxon>
        <taxon>Stylonemataceae</taxon>
        <taxon>Rhodosorus</taxon>
    </lineage>
</organism>
<dbReference type="Proteomes" id="UP001157974">
    <property type="component" value="Unassembled WGS sequence"/>
</dbReference>
<evidence type="ECO:0000256" key="1">
    <source>
        <dbReference type="SAM" id="MobiDB-lite"/>
    </source>
</evidence>
<dbReference type="AlphaFoldDB" id="A0AAV8UTM2"/>
<comment type="caution">
    <text evidence="2">The sequence shown here is derived from an EMBL/GenBank/DDBJ whole genome shotgun (WGS) entry which is preliminary data.</text>
</comment>